<name>A0ABD2X0D8_9HYME</name>
<proteinExistence type="predicted"/>
<comment type="caution">
    <text evidence="2">The sequence shown here is derived from an EMBL/GenBank/DDBJ whole genome shotgun (WGS) entry which is preliminary data.</text>
</comment>
<dbReference type="Proteomes" id="UP001627154">
    <property type="component" value="Unassembled WGS sequence"/>
</dbReference>
<feature type="region of interest" description="Disordered" evidence="1">
    <location>
        <begin position="1"/>
        <end position="23"/>
    </location>
</feature>
<keyword evidence="3" id="KW-1185">Reference proteome</keyword>
<accession>A0ABD2X0D8</accession>
<protein>
    <submittedName>
        <fullName evidence="2">Uncharacterized protein</fullName>
    </submittedName>
</protein>
<reference evidence="2 3" key="1">
    <citation type="journal article" date="2024" name="bioRxiv">
        <title>A reference genome for Trichogramma kaykai: A tiny desert-dwelling parasitoid wasp with competing sex-ratio distorters.</title>
        <authorList>
            <person name="Culotta J."/>
            <person name="Lindsey A.R."/>
        </authorList>
    </citation>
    <scope>NUCLEOTIDE SEQUENCE [LARGE SCALE GENOMIC DNA]</scope>
    <source>
        <strain evidence="2 3">KSX58</strain>
    </source>
</reference>
<organism evidence="2 3">
    <name type="scientific">Trichogramma kaykai</name>
    <dbReference type="NCBI Taxonomy" id="54128"/>
    <lineage>
        <taxon>Eukaryota</taxon>
        <taxon>Metazoa</taxon>
        <taxon>Ecdysozoa</taxon>
        <taxon>Arthropoda</taxon>
        <taxon>Hexapoda</taxon>
        <taxon>Insecta</taxon>
        <taxon>Pterygota</taxon>
        <taxon>Neoptera</taxon>
        <taxon>Endopterygota</taxon>
        <taxon>Hymenoptera</taxon>
        <taxon>Apocrita</taxon>
        <taxon>Proctotrupomorpha</taxon>
        <taxon>Chalcidoidea</taxon>
        <taxon>Trichogrammatidae</taxon>
        <taxon>Trichogramma</taxon>
    </lineage>
</organism>
<evidence type="ECO:0000313" key="2">
    <source>
        <dbReference type="EMBL" id="KAL3398554.1"/>
    </source>
</evidence>
<gene>
    <name evidence="2" type="ORF">TKK_007697</name>
</gene>
<evidence type="ECO:0000256" key="1">
    <source>
        <dbReference type="SAM" id="MobiDB-lite"/>
    </source>
</evidence>
<dbReference type="EMBL" id="JBJJXI010000059">
    <property type="protein sequence ID" value="KAL3398554.1"/>
    <property type="molecule type" value="Genomic_DNA"/>
</dbReference>
<sequence length="181" mass="20839">MKHQTASETCRASSNAGPSTHGPREILTMLLTTGHLLHLPIRIPKILRDNNAVLEQRREAIQYMHQERSQSNVYDIAKEEQDRCFAYIYPAAAIANVALARGAARERKRGGLFLESNIRRARYRITRQKQRAQTLLLQQPPGQAVSEIVSECHEMWIEKCIHDELILFRHMLLSILNTFLK</sequence>
<dbReference type="AlphaFoldDB" id="A0ABD2X0D8"/>
<evidence type="ECO:0000313" key="3">
    <source>
        <dbReference type="Proteomes" id="UP001627154"/>
    </source>
</evidence>
<feature type="compositionally biased region" description="Polar residues" evidence="1">
    <location>
        <begin position="1"/>
        <end position="18"/>
    </location>
</feature>